<protein>
    <submittedName>
        <fullName evidence="4">Uncharacterized protein</fullName>
    </submittedName>
</protein>
<organism evidence="4">
    <name type="scientific">uncultured Caudovirales phage</name>
    <dbReference type="NCBI Taxonomy" id="2100421"/>
    <lineage>
        <taxon>Viruses</taxon>
        <taxon>Duplodnaviria</taxon>
        <taxon>Heunggongvirae</taxon>
        <taxon>Uroviricota</taxon>
        <taxon>Caudoviricetes</taxon>
        <taxon>Peduoviridae</taxon>
        <taxon>Maltschvirus</taxon>
        <taxon>Maltschvirus maltsch</taxon>
    </lineage>
</organism>
<sequence length="141" mass="16064">MSKVKKTVLQIAKRISKNQGSTIAQAIEEMEMTLETELHHTRILIVDNEDGSYDLQSDNLIETIRDSATNSDLDEALFPVMMLIGLNEGGAAELFVMGYMKTEGEKQDYRKTWMNYTKNERATLLCEFVKAFVVLATDEYK</sequence>
<dbReference type="EMBL" id="LR797343">
    <property type="protein sequence ID" value="CAB4204094.1"/>
    <property type="molecule type" value="Genomic_DNA"/>
</dbReference>
<accession>A0A6J7XF89</accession>
<evidence type="ECO:0000313" key="2">
    <source>
        <dbReference type="EMBL" id="CAB4204094.1"/>
    </source>
</evidence>
<evidence type="ECO:0000313" key="3">
    <source>
        <dbReference type="EMBL" id="CAB4215569.1"/>
    </source>
</evidence>
<name>A0A6J7XF89_9CAUD</name>
<dbReference type="EMBL" id="LR798405">
    <property type="protein sequence ID" value="CAB5229944.1"/>
    <property type="molecule type" value="Genomic_DNA"/>
</dbReference>
<evidence type="ECO:0000313" key="1">
    <source>
        <dbReference type="EMBL" id="CAB4184528.1"/>
    </source>
</evidence>
<reference evidence="4" key="1">
    <citation type="submission" date="2020-05" db="EMBL/GenBank/DDBJ databases">
        <authorList>
            <person name="Chiriac C."/>
            <person name="Salcher M."/>
            <person name="Ghai R."/>
            <person name="Kavagutti S V."/>
        </authorList>
    </citation>
    <scope>NUCLEOTIDE SEQUENCE</scope>
</reference>
<proteinExistence type="predicted"/>
<evidence type="ECO:0000313" key="4">
    <source>
        <dbReference type="EMBL" id="CAB5229944.1"/>
    </source>
</evidence>
<gene>
    <name evidence="1" type="ORF">UFOVP1116_12</name>
    <name evidence="2" type="ORF">UFOVP1391_32</name>
    <name evidence="3" type="ORF">UFOVP1480_27</name>
    <name evidence="4" type="ORF">UFOVP1568_25</name>
</gene>
<dbReference type="EMBL" id="LR797430">
    <property type="protein sequence ID" value="CAB4215569.1"/>
    <property type="molecule type" value="Genomic_DNA"/>
</dbReference>
<dbReference type="EMBL" id="LR797066">
    <property type="protein sequence ID" value="CAB4184528.1"/>
    <property type="molecule type" value="Genomic_DNA"/>
</dbReference>